<keyword evidence="2" id="KW-1185">Reference proteome</keyword>
<gene>
    <name evidence="1" type="ORF">FF38_01105</name>
</gene>
<protein>
    <submittedName>
        <fullName evidence="1">Uncharacterized protein</fullName>
    </submittedName>
</protein>
<name>A0A0L0CGG2_LUCCU</name>
<sequence>MAEDSTLYYYKDFQQAIVDLSTRVGDYTVLVVINLVEIYFQSVIFVKRCICETRFASYTGSNDDWHLIQLKTVLLSDHLADRTAAHNSNFGIVSTFKGASFVFDCIRLTCTVPPSAIALIYKAAAKANFDASQNECNSMDAVKRQLYHRGSFE</sequence>
<reference evidence="1 2" key="1">
    <citation type="journal article" date="2015" name="Nat. Commun.">
        <title>Lucilia cuprina genome unlocks parasitic fly biology to underpin future interventions.</title>
        <authorList>
            <person name="Anstead C.A."/>
            <person name="Korhonen P.K."/>
            <person name="Young N.D."/>
            <person name="Hall R.S."/>
            <person name="Jex A.R."/>
            <person name="Murali S.C."/>
            <person name="Hughes D.S."/>
            <person name="Lee S.F."/>
            <person name="Perry T."/>
            <person name="Stroehlein A.J."/>
            <person name="Ansell B.R."/>
            <person name="Breugelmans B."/>
            <person name="Hofmann A."/>
            <person name="Qu J."/>
            <person name="Dugan S."/>
            <person name="Lee S.L."/>
            <person name="Chao H."/>
            <person name="Dinh H."/>
            <person name="Han Y."/>
            <person name="Doddapaneni H.V."/>
            <person name="Worley K.C."/>
            <person name="Muzny D.M."/>
            <person name="Ioannidis P."/>
            <person name="Waterhouse R.M."/>
            <person name="Zdobnov E.M."/>
            <person name="James P.J."/>
            <person name="Bagnall N.H."/>
            <person name="Kotze A.C."/>
            <person name="Gibbs R.A."/>
            <person name="Richards S."/>
            <person name="Batterham P."/>
            <person name="Gasser R.B."/>
        </authorList>
    </citation>
    <scope>NUCLEOTIDE SEQUENCE [LARGE SCALE GENOMIC DNA]</scope>
    <source>
        <strain evidence="1 2">LS</strain>
        <tissue evidence="1">Full body</tissue>
    </source>
</reference>
<dbReference type="EMBL" id="JRES01000436">
    <property type="protein sequence ID" value="KNC31331.1"/>
    <property type="molecule type" value="Genomic_DNA"/>
</dbReference>
<evidence type="ECO:0000313" key="1">
    <source>
        <dbReference type="EMBL" id="KNC31331.1"/>
    </source>
</evidence>
<dbReference type="AlphaFoldDB" id="A0A0L0CGG2"/>
<dbReference type="Proteomes" id="UP000037069">
    <property type="component" value="Unassembled WGS sequence"/>
</dbReference>
<comment type="caution">
    <text evidence="1">The sequence shown here is derived from an EMBL/GenBank/DDBJ whole genome shotgun (WGS) entry which is preliminary data.</text>
</comment>
<evidence type="ECO:0000313" key="2">
    <source>
        <dbReference type="Proteomes" id="UP000037069"/>
    </source>
</evidence>
<organism evidence="1 2">
    <name type="scientific">Lucilia cuprina</name>
    <name type="common">Green bottle fly</name>
    <name type="synonym">Australian sheep blowfly</name>
    <dbReference type="NCBI Taxonomy" id="7375"/>
    <lineage>
        <taxon>Eukaryota</taxon>
        <taxon>Metazoa</taxon>
        <taxon>Ecdysozoa</taxon>
        <taxon>Arthropoda</taxon>
        <taxon>Hexapoda</taxon>
        <taxon>Insecta</taxon>
        <taxon>Pterygota</taxon>
        <taxon>Neoptera</taxon>
        <taxon>Endopterygota</taxon>
        <taxon>Diptera</taxon>
        <taxon>Brachycera</taxon>
        <taxon>Muscomorpha</taxon>
        <taxon>Oestroidea</taxon>
        <taxon>Calliphoridae</taxon>
        <taxon>Luciliinae</taxon>
        <taxon>Lucilia</taxon>
    </lineage>
</organism>
<accession>A0A0L0CGG2</accession>
<proteinExistence type="predicted"/>